<keyword evidence="6" id="KW-1185">Reference proteome</keyword>
<dbReference type="AlphaFoldDB" id="A0A8C5J4P2"/>
<dbReference type="PANTHER" id="PTHR23169">
    <property type="entry name" value="ENVOPLAKIN"/>
    <property type="match status" value="1"/>
</dbReference>
<dbReference type="Proteomes" id="UP000694408">
    <property type="component" value="Unplaced"/>
</dbReference>
<reference evidence="5" key="2">
    <citation type="submission" date="2025-09" db="UniProtKB">
        <authorList>
            <consortium name="Ensembl"/>
        </authorList>
    </citation>
    <scope>IDENTIFICATION</scope>
</reference>
<evidence type="ECO:0000313" key="5">
    <source>
        <dbReference type="Ensembl" id="ENSJHYP00000012586.1"/>
    </source>
</evidence>
<keyword evidence="2" id="KW-0963">Cytoplasm</keyword>
<dbReference type="PROSITE" id="PS50222">
    <property type="entry name" value="EF_HAND_2"/>
    <property type="match status" value="1"/>
</dbReference>
<dbReference type="Ensembl" id="ENSJHYT00000015218.1">
    <property type="protein sequence ID" value="ENSJHYP00000012586.1"/>
    <property type="gene ID" value="ENSJHYG00000009796.1"/>
</dbReference>
<feature type="domain" description="EF-hand" evidence="4">
    <location>
        <begin position="1"/>
        <end position="31"/>
    </location>
</feature>
<reference evidence="5" key="1">
    <citation type="submission" date="2025-08" db="UniProtKB">
        <authorList>
            <consortium name="Ensembl"/>
        </authorList>
    </citation>
    <scope>IDENTIFICATION</scope>
</reference>
<dbReference type="Gene3D" id="3.30.920.20">
    <property type="entry name" value="Gas2-like domain"/>
    <property type="match status" value="1"/>
</dbReference>
<dbReference type="GO" id="GO:0005198">
    <property type="term" value="F:structural molecule activity"/>
    <property type="evidence" value="ECO:0007669"/>
    <property type="project" value="TreeGrafter"/>
</dbReference>
<evidence type="ECO:0000256" key="1">
    <source>
        <dbReference type="ARBA" id="ARBA00004245"/>
    </source>
</evidence>
<organism evidence="5 6">
    <name type="scientific">Junco hyemalis</name>
    <name type="common">Dark-eyed junco</name>
    <dbReference type="NCBI Taxonomy" id="40217"/>
    <lineage>
        <taxon>Eukaryota</taxon>
        <taxon>Metazoa</taxon>
        <taxon>Chordata</taxon>
        <taxon>Craniata</taxon>
        <taxon>Vertebrata</taxon>
        <taxon>Euteleostomi</taxon>
        <taxon>Archelosauria</taxon>
        <taxon>Archosauria</taxon>
        <taxon>Dinosauria</taxon>
        <taxon>Saurischia</taxon>
        <taxon>Theropoda</taxon>
        <taxon>Coelurosauria</taxon>
        <taxon>Aves</taxon>
        <taxon>Neognathae</taxon>
        <taxon>Neoaves</taxon>
        <taxon>Telluraves</taxon>
        <taxon>Australaves</taxon>
        <taxon>Passeriformes</taxon>
        <taxon>Passerellidae</taxon>
        <taxon>Junco</taxon>
    </lineage>
</organism>
<dbReference type="GO" id="GO:0005509">
    <property type="term" value="F:calcium ion binding"/>
    <property type="evidence" value="ECO:0007669"/>
    <property type="project" value="InterPro"/>
</dbReference>
<dbReference type="GO" id="GO:0042060">
    <property type="term" value="P:wound healing"/>
    <property type="evidence" value="ECO:0007669"/>
    <property type="project" value="TreeGrafter"/>
</dbReference>
<sequence length="266" mass="28165">MNAVATIFDMNGDGFIDYYEFVSALHPNRDPLRRSADADQIQDEVNRQVAQCNCAKRFQVEQISANRYRVSAKLGSDTCASPVPCVVPVCQDREGAHPRAHTGLLQCPCARAARGHIPVPIQGSCSGRVPGQGRGTSPFPYRGPAVAVCQGREGAHPHSHTGLLQCLCARAGRGHIPMPIQGSCSARVPGQGEGTSPCPCRGPAVPVCQGREGAHSHTGVLQWPCARAARGHIPMPVCQGREGAHTRAGLLQCPCARVGRGHIPVS</sequence>
<dbReference type="GO" id="GO:0045104">
    <property type="term" value="P:intermediate filament cytoskeleton organization"/>
    <property type="evidence" value="ECO:0007669"/>
    <property type="project" value="InterPro"/>
</dbReference>
<evidence type="ECO:0000256" key="3">
    <source>
        <dbReference type="ARBA" id="ARBA00023212"/>
    </source>
</evidence>
<comment type="subcellular location">
    <subcellularLocation>
        <location evidence="1">Cytoplasm</location>
        <location evidence="1">Cytoskeleton</location>
    </subcellularLocation>
</comment>
<proteinExistence type="predicted"/>
<dbReference type="InterPro" id="IPR036534">
    <property type="entry name" value="GAR_dom_sf"/>
</dbReference>
<dbReference type="PROSITE" id="PS00018">
    <property type="entry name" value="EF_HAND_1"/>
    <property type="match status" value="1"/>
</dbReference>
<dbReference type="SMART" id="SM00243">
    <property type="entry name" value="GAS2"/>
    <property type="match status" value="1"/>
</dbReference>
<dbReference type="Pfam" id="PF02187">
    <property type="entry name" value="GAS2"/>
    <property type="match status" value="1"/>
</dbReference>
<dbReference type="GO" id="GO:0016020">
    <property type="term" value="C:membrane"/>
    <property type="evidence" value="ECO:0007669"/>
    <property type="project" value="TreeGrafter"/>
</dbReference>
<evidence type="ECO:0000313" key="6">
    <source>
        <dbReference type="Proteomes" id="UP000694408"/>
    </source>
</evidence>
<dbReference type="PANTHER" id="PTHR23169:SF33">
    <property type="entry name" value="MICROTUBULE-ACTIN CROSS-LINKING FACTOR 1, ISOFORMS 1_2_3_5"/>
    <property type="match status" value="1"/>
</dbReference>
<dbReference type="GO" id="GO:0005737">
    <property type="term" value="C:cytoplasm"/>
    <property type="evidence" value="ECO:0007669"/>
    <property type="project" value="TreeGrafter"/>
</dbReference>
<dbReference type="InterPro" id="IPR003108">
    <property type="entry name" value="GAR_dom"/>
</dbReference>
<dbReference type="InterPro" id="IPR043197">
    <property type="entry name" value="Plakin"/>
</dbReference>
<name>A0A8C5J4P2_JUNHY</name>
<dbReference type="InterPro" id="IPR018247">
    <property type="entry name" value="EF_Hand_1_Ca_BS"/>
</dbReference>
<keyword evidence="3" id="KW-0206">Cytoskeleton</keyword>
<dbReference type="GO" id="GO:0008017">
    <property type="term" value="F:microtubule binding"/>
    <property type="evidence" value="ECO:0007669"/>
    <property type="project" value="InterPro"/>
</dbReference>
<evidence type="ECO:0000259" key="4">
    <source>
        <dbReference type="PROSITE" id="PS50222"/>
    </source>
</evidence>
<dbReference type="GO" id="GO:0005882">
    <property type="term" value="C:intermediate filament"/>
    <property type="evidence" value="ECO:0007669"/>
    <property type="project" value="TreeGrafter"/>
</dbReference>
<evidence type="ECO:0000256" key="2">
    <source>
        <dbReference type="ARBA" id="ARBA00022490"/>
    </source>
</evidence>
<protein>
    <recommendedName>
        <fullName evidence="4">EF-hand domain-containing protein</fullName>
    </recommendedName>
</protein>
<accession>A0A8C5J4P2</accession>
<dbReference type="InterPro" id="IPR002048">
    <property type="entry name" value="EF_hand_dom"/>
</dbReference>